<dbReference type="AlphaFoldDB" id="C5BTH3"/>
<organism evidence="1 2">
    <name type="scientific">Teredinibacter turnerae (strain ATCC 39867 / T7901)</name>
    <dbReference type="NCBI Taxonomy" id="377629"/>
    <lineage>
        <taxon>Bacteria</taxon>
        <taxon>Pseudomonadati</taxon>
        <taxon>Pseudomonadota</taxon>
        <taxon>Gammaproteobacteria</taxon>
        <taxon>Cellvibrionales</taxon>
        <taxon>Cellvibrionaceae</taxon>
        <taxon>Teredinibacter</taxon>
    </lineage>
</organism>
<dbReference type="CDD" id="cd02440">
    <property type="entry name" value="AdoMet_MTases"/>
    <property type="match status" value="1"/>
</dbReference>
<reference evidence="1 2" key="1">
    <citation type="journal article" date="2009" name="PLoS ONE">
        <title>The complete genome of Teredinibacter turnerae T7901: an intracellular endosymbiont of marine wood-boring bivalves (shipworms).</title>
        <authorList>
            <person name="Yang J.C."/>
            <person name="Madupu R."/>
            <person name="Durkin A.S."/>
            <person name="Ekborg N.A."/>
            <person name="Pedamallu C.S."/>
            <person name="Hostetler J.B."/>
            <person name="Radune D."/>
            <person name="Toms B.S."/>
            <person name="Henrissat B."/>
            <person name="Coutinho P.M."/>
            <person name="Schwarz S."/>
            <person name="Field L."/>
            <person name="Trindade-Silva A.E."/>
            <person name="Soares C.A.G."/>
            <person name="Elshahawi S."/>
            <person name="Hanora A."/>
            <person name="Schmidt E.W."/>
            <person name="Haygood M.G."/>
            <person name="Posfai J."/>
            <person name="Benner J."/>
            <person name="Madinger C."/>
            <person name="Nove J."/>
            <person name="Anton B."/>
            <person name="Chaudhary K."/>
            <person name="Foster J."/>
            <person name="Holman A."/>
            <person name="Kumar S."/>
            <person name="Lessard P.A."/>
            <person name="Luyten Y.A."/>
            <person name="Slatko B."/>
            <person name="Wood N."/>
            <person name="Wu B."/>
            <person name="Teplitski M."/>
            <person name="Mougous J.D."/>
            <person name="Ward N."/>
            <person name="Eisen J.A."/>
            <person name="Badger J.H."/>
            <person name="Distel D.L."/>
        </authorList>
    </citation>
    <scope>NUCLEOTIDE SEQUENCE [LARGE SCALE GENOMIC DNA]</scope>
    <source>
        <strain evidence="2">ATCC 39867 / T7901</strain>
    </source>
</reference>
<dbReference type="KEGG" id="ttu:TERTU_1604"/>
<dbReference type="Gene3D" id="3.40.50.150">
    <property type="entry name" value="Vaccinia Virus protein VP39"/>
    <property type="match status" value="1"/>
</dbReference>
<keyword evidence="2" id="KW-1185">Reference proteome</keyword>
<dbReference type="HOGENOM" id="CLU_088956_0_0_6"/>
<dbReference type="OrthoDB" id="264333at2"/>
<dbReference type="PANTHER" id="PTHR14614">
    <property type="entry name" value="HEPATOCELLULAR CARCINOMA-ASSOCIATED ANTIGEN"/>
    <property type="match status" value="1"/>
</dbReference>
<dbReference type="SUPFAM" id="SSF53335">
    <property type="entry name" value="S-adenosyl-L-methionine-dependent methyltransferases"/>
    <property type="match status" value="1"/>
</dbReference>
<evidence type="ECO:0000313" key="2">
    <source>
        <dbReference type="Proteomes" id="UP000009080"/>
    </source>
</evidence>
<sequence length="273" mass="31302">MRQFDVSLSNRRSTPKSCYVYWRYSAVSSFILHQQESCGWDFTTDFATMPSKTRLYFKGSQMPKYERQAYGLKIQQNSHPDIKRIRKATGVPNIHGNKVWKSSLLVMDYLKEYPPQITRNKKKLKVLEIGCGWGLSGIYCAKVFDAKVTGLDADETVFPYMEHHAIINDVDVATWKCRYEKVRKADLEAFDLVIGADICFWDEMVDPLYNLVRRASKVPGLRVVLADPGRPTFTAMAEKCSAKLGAFLEPWSVPHPENASGWIMDLDPNWVED</sequence>
<accession>C5BTH3</accession>
<dbReference type="Pfam" id="PF10294">
    <property type="entry name" value="Methyltransf_16"/>
    <property type="match status" value="1"/>
</dbReference>
<dbReference type="EMBL" id="CP001614">
    <property type="protein sequence ID" value="ACR11627.1"/>
    <property type="molecule type" value="Genomic_DNA"/>
</dbReference>
<dbReference type="Proteomes" id="UP000009080">
    <property type="component" value="Chromosome"/>
</dbReference>
<dbReference type="InterPro" id="IPR019410">
    <property type="entry name" value="Methyltransf_16"/>
</dbReference>
<dbReference type="InterPro" id="IPR029063">
    <property type="entry name" value="SAM-dependent_MTases_sf"/>
</dbReference>
<dbReference type="PANTHER" id="PTHR14614:SF132">
    <property type="entry name" value="PROTEIN-LYSINE METHYLTRANSFERASE C42C1.13"/>
    <property type="match status" value="1"/>
</dbReference>
<dbReference type="STRING" id="377629.TERTU_1604"/>
<protein>
    <submittedName>
        <fullName evidence="1">Uncharacterized protein</fullName>
    </submittedName>
</protein>
<gene>
    <name evidence="1" type="ordered locus">TERTU_1604</name>
</gene>
<evidence type="ECO:0000313" key="1">
    <source>
        <dbReference type="EMBL" id="ACR11627.1"/>
    </source>
</evidence>
<dbReference type="eggNOG" id="COG3897">
    <property type="taxonomic scope" value="Bacteria"/>
</dbReference>
<name>C5BTH3_TERTT</name>
<proteinExistence type="predicted"/>